<dbReference type="OrthoDB" id="1903608at2759"/>
<dbReference type="InterPro" id="IPR001584">
    <property type="entry name" value="Integrase_cat-core"/>
</dbReference>
<feature type="domain" description="Integrase catalytic" evidence="1">
    <location>
        <begin position="1"/>
        <end position="85"/>
    </location>
</feature>
<sequence length="113" mass="13539">MSNLLKKYNIRHKIATAYHPQTNGLVEVSNRAIKSIVEKSMNVNRKDWAIKLDDALWDYRIAYQNLLGEARLLQLHELDEFRQFSYEKAKMYKEQIKKWHDKKMMNKNLEPGD</sequence>
<dbReference type="AlphaFoldDB" id="A0A6J1DVH8"/>
<name>A0A6J1DVH8_MOMCH</name>
<proteinExistence type="predicted"/>
<dbReference type="InterPro" id="IPR036397">
    <property type="entry name" value="RNaseH_sf"/>
</dbReference>
<dbReference type="InterPro" id="IPR012337">
    <property type="entry name" value="RNaseH-like_sf"/>
</dbReference>
<protein>
    <submittedName>
        <fullName evidence="3">Uncharacterized protein LOC111024825</fullName>
    </submittedName>
</protein>
<keyword evidence="2" id="KW-1185">Reference proteome</keyword>
<dbReference type="Proteomes" id="UP000504603">
    <property type="component" value="Unplaced"/>
</dbReference>
<dbReference type="GO" id="GO:0015074">
    <property type="term" value="P:DNA integration"/>
    <property type="evidence" value="ECO:0007669"/>
    <property type="project" value="InterPro"/>
</dbReference>
<dbReference type="RefSeq" id="XP_022158315.1">
    <property type="nucleotide sequence ID" value="XM_022302623.1"/>
</dbReference>
<dbReference type="KEGG" id="mcha:111024825"/>
<dbReference type="SUPFAM" id="SSF53098">
    <property type="entry name" value="Ribonuclease H-like"/>
    <property type="match status" value="1"/>
</dbReference>
<evidence type="ECO:0000259" key="1">
    <source>
        <dbReference type="PROSITE" id="PS50994"/>
    </source>
</evidence>
<dbReference type="GO" id="GO:0003676">
    <property type="term" value="F:nucleic acid binding"/>
    <property type="evidence" value="ECO:0007669"/>
    <property type="project" value="InterPro"/>
</dbReference>
<dbReference type="PANTHER" id="PTHR48475:SF1">
    <property type="entry name" value="RNASE H TYPE-1 DOMAIN-CONTAINING PROTEIN"/>
    <property type="match status" value="1"/>
</dbReference>
<dbReference type="Gene3D" id="3.30.420.10">
    <property type="entry name" value="Ribonuclease H-like superfamily/Ribonuclease H"/>
    <property type="match status" value="1"/>
</dbReference>
<reference evidence="3" key="1">
    <citation type="submission" date="2025-08" db="UniProtKB">
        <authorList>
            <consortium name="RefSeq"/>
        </authorList>
    </citation>
    <scope>IDENTIFICATION</scope>
    <source>
        <strain evidence="3">OHB3-1</strain>
    </source>
</reference>
<evidence type="ECO:0000313" key="3">
    <source>
        <dbReference type="RefSeq" id="XP_022158315.1"/>
    </source>
</evidence>
<evidence type="ECO:0000313" key="2">
    <source>
        <dbReference type="Proteomes" id="UP000504603"/>
    </source>
</evidence>
<dbReference type="PROSITE" id="PS50994">
    <property type="entry name" value="INTEGRASE"/>
    <property type="match status" value="1"/>
</dbReference>
<accession>A0A6J1DVH8</accession>
<dbReference type="GeneID" id="111024825"/>
<organism evidence="2 3">
    <name type="scientific">Momordica charantia</name>
    <name type="common">Bitter gourd</name>
    <name type="synonym">Balsam pear</name>
    <dbReference type="NCBI Taxonomy" id="3673"/>
    <lineage>
        <taxon>Eukaryota</taxon>
        <taxon>Viridiplantae</taxon>
        <taxon>Streptophyta</taxon>
        <taxon>Embryophyta</taxon>
        <taxon>Tracheophyta</taxon>
        <taxon>Spermatophyta</taxon>
        <taxon>Magnoliopsida</taxon>
        <taxon>eudicotyledons</taxon>
        <taxon>Gunneridae</taxon>
        <taxon>Pentapetalae</taxon>
        <taxon>rosids</taxon>
        <taxon>fabids</taxon>
        <taxon>Cucurbitales</taxon>
        <taxon>Cucurbitaceae</taxon>
        <taxon>Momordiceae</taxon>
        <taxon>Momordica</taxon>
    </lineage>
</organism>
<dbReference type="PANTHER" id="PTHR48475">
    <property type="entry name" value="RIBONUCLEASE H"/>
    <property type="match status" value="1"/>
</dbReference>
<gene>
    <name evidence="3" type="primary">LOC111024825</name>
</gene>